<dbReference type="InterPro" id="IPR004252">
    <property type="entry name" value="Probable_transposase_24"/>
</dbReference>
<feature type="region of interest" description="Disordered" evidence="1">
    <location>
        <begin position="37"/>
        <end position="77"/>
    </location>
</feature>
<dbReference type="PANTHER" id="PTHR33144:SF48">
    <property type="entry name" value="PLANT TRANSPOSASE (PTTA_EN_SPM FAMILY)"/>
    <property type="match status" value="1"/>
</dbReference>
<dbReference type="PANTHER" id="PTHR33144">
    <property type="entry name" value="OS10G0409366 PROTEIN-RELATED"/>
    <property type="match status" value="1"/>
</dbReference>
<protein>
    <recommendedName>
        <fullName evidence="4">Transposase</fullName>
    </recommendedName>
</protein>
<accession>A0AAU9S1D0</accession>
<evidence type="ECO:0000313" key="3">
    <source>
        <dbReference type="Proteomes" id="UP000836841"/>
    </source>
</evidence>
<dbReference type="Pfam" id="PF03004">
    <property type="entry name" value="Transposase_24"/>
    <property type="match status" value="1"/>
</dbReference>
<sequence>MKQLRIEYPWYIFLDLNHLEERILGFYRTRKRGRGVHNSEIDNYDPSSRLKDFTDSETQAPDDLPEFETSNNSPPPLAQECKSFKWSVRLIDDAHENIEEQMLTTRDVWKLQHRKVIVHFDEDSGQPDEDFGGLLGSWLGQLSTDVNLLPIKYSDWRTYSPGKKDTAWKLIQAKFLFDDPMARKDYVIGVLGSICKDLKVRLWKKYKQNTPAATLANRPPHVPVDQWRDFVSTRFSEKWKKMQDRNTKSRSKHTTPHICGRKSFTRKRRQITNETGKTPSRAEFFITTRKKADGSFVSDEAKKRADELTVLLAQNPSTQVSNNVSTCLDDDYSRVFGRERSGRVRCIGRGPTPSKLYKRSTAARSEAANVETAKMKTMMTSLQNEVGTLKAFITKLLTKSNDMATPLTDDFDSITNQLTSQERIVVNDQSDNDDHED</sequence>
<organism evidence="2 3">
    <name type="scientific">Thlaspi arvense</name>
    <name type="common">Field penny-cress</name>
    <dbReference type="NCBI Taxonomy" id="13288"/>
    <lineage>
        <taxon>Eukaryota</taxon>
        <taxon>Viridiplantae</taxon>
        <taxon>Streptophyta</taxon>
        <taxon>Embryophyta</taxon>
        <taxon>Tracheophyta</taxon>
        <taxon>Spermatophyta</taxon>
        <taxon>Magnoliopsida</taxon>
        <taxon>eudicotyledons</taxon>
        <taxon>Gunneridae</taxon>
        <taxon>Pentapetalae</taxon>
        <taxon>rosids</taxon>
        <taxon>malvids</taxon>
        <taxon>Brassicales</taxon>
        <taxon>Brassicaceae</taxon>
        <taxon>Thlaspideae</taxon>
        <taxon>Thlaspi</taxon>
    </lineage>
</organism>
<dbReference type="AlphaFoldDB" id="A0AAU9S1D0"/>
<gene>
    <name evidence="2" type="ORF">TAV2_LOCUS11144</name>
</gene>
<proteinExistence type="predicted"/>
<keyword evidence="3" id="KW-1185">Reference proteome</keyword>
<dbReference type="Proteomes" id="UP000836841">
    <property type="component" value="Chromosome 3"/>
</dbReference>
<dbReference type="EMBL" id="OU466859">
    <property type="protein sequence ID" value="CAH2052699.1"/>
    <property type="molecule type" value="Genomic_DNA"/>
</dbReference>
<name>A0AAU9S1D0_THLAR</name>
<evidence type="ECO:0008006" key="4">
    <source>
        <dbReference type="Google" id="ProtNLM"/>
    </source>
</evidence>
<reference evidence="2 3" key="1">
    <citation type="submission" date="2022-03" db="EMBL/GenBank/DDBJ databases">
        <authorList>
            <person name="Nunn A."/>
            <person name="Chopra R."/>
            <person name="Nunn A."/>
            <person name="Contreras Garrido A."/>
        </authorList>
    </citation>
    <scope>NUCLEOTIDE SEQUENCE [LARGE SCALE GENOMIC DNA]</scope>
</reference>
<evidence type="ECO:0000313" key="2">
    <source>
        <dbReference type="EMBL" id="CAH2052699.1"/>
    </source>
</evidence>
<evidence type="ECO:0000256" key="1">
    <source>
        <dbReference type="SAM" id="MobiDB-lite"/>
    </source>
</evidence>